<proteinExistence type="predicted"/>
<organism evidence="2 3">
    <name type="scientific">Actinomadura namibiensis</name>
    <dbReference type="NCBI Taxonomy" id="182080"/>
    <lineage>
        <taxon>Bacteria</taxon>
        <taxon>Bacillati</taxon>
        <taxon>Actinomycetota</taxon>
        <taxon>Actinomycetes</taxon>
        <taxon>Streptosporangiales</taxon>
        <taxon>Thermomonosporaceae</taxon>
        <taxon>Actinomadura</taxon>
    </lineage>
</organism>
<dbReference type="RefSeq" id="WP_182843456.1">
    <property type="nucleotide sequence ID" value="NZ_BAAALP010000009.1"/>
</dbReference>
<sequence>MLTYRFGASVTAAAVAFAGLTAMPAQATTAQPVNAQVAVADVADVTAKAKAQTVKAYKPVVHKRKGKKGKYVYAKASWTASKKSKMRRVCVYLVWAGVTGPQMAAGNCLNISAKSKGSVTTSSVRCGVWPMRVEVFGLTKGGRQIARHSSPRYTGCGG</sequence>
<dbReference type="AlphaFoldDB" id="A0A7W3LMX3"/>
<evidence type="ECO:0000256" key="1">
    <source>
        <dbReference type="SAM" id="SignalP"/>
    </source>
</evidence>
<feature type="chain" id="PRO_5030876528" evidence="1">
    <location>
        <begin position="28"/>
        <end position="158"/>
    </location>
</feature>
<comment type="caution">
    <text evidence="2">The sequence shown here is derived from an EMBL/GenBank/DDBJ whole genome shotgun (WGS) entry which is preliminary data.</text>
</comment>
<feature type="signal peptide" evidence="1">
    <location>
        <begin position="1"/>
        <end position="27"/>
    </location>
</feature>
<reference evidence="2 3" key="1">
    <citation type="submission" date="2020-08" db="EMBL/GenBank/DDBJ databases">
        <title>Genomic Encyclopedia of Type Strains, Phase IV (KMG-IV): sequencing the most valuable type-strain genomes for metagenomic binning, comparative biology and taxonomic classification.</title>
        <authorList>
            <person name="Goeker M."/>
        </authorList>
    </citation>
    <scope>NUCLEOTIDE SEQUENCE [LARGE SCALE GENOMIC DNA]</scope>
    <source>
        <strain evidence="2 3">DSM 44197</strain>
    </source>
</reference>
<name>A0A7W3LMX3_ACTNM</name>
<evidence type="ECO:0000313" key="3">
    <source>
        <dbReference type="Proteomes" id="UP000572680"/>
    </source>
</evidence>
<dbReference type="EMBL" id="JACJIA010000003">
    <property type="protein sequence ID" value="MBA8951069.1"/>
    <property type="molecule type" value="Genomic_DNA"/>
</dbReference>
<protein>
    <submittedName>
        <fullName evidence="2">Uncharacterized protein</fullName>
    </submittedName>
</protein>
<keyword evidence="1" id="KW-0732">Signal</keyword>
<accession>A0A7W3LMX3</accession>
<gene>
    <name evidence="2" type="ORF">HNR61_002700</name>
</gene>
<evidence type="ECO:0000313" key="2">
    <source>
        <dbReference type="EMBL" id="MBA8951069.1"/>
    </source>
</evidence>
<dbReference type="Proteomes" id="UP000572680">
    <property type="component" value="Unassembled WGS sequence"/>
</dbReference>
<keyword evidence="3" id="KW-1185">Reference proteome</keyword>